<comment type="caution">
    <text evidence="1">The sequence shown here is derived from an EMBL/GenBank/DDBJ whole genome shotgun (WGS) entry which is preliminary data.</text>
</comment>
<keyword evidence="2" id="KW-1185">Reference proteome</keyword>
<dbReference type="Proteomes" id="UP000325315">
    <property type="component" value="Unassembled WGS sequence"/>
</dbReference>
<reference evidence="2" key="1">
    <citation type="journal article" date="2019" name="Plant Biotechnol. J.">
        <title>Genome sequencing of the Australian wild diploid species Gossypium australe highlights disease resistance and delayed gland morphogenesis.</title>
        <authorList>
            <person name="Cai Y."/>
            <person name="Cai X."/>
            <person name="Wang Q."/>
            <person name="Wang P."/>
            <person name="Zhang Y."/>
            <person name="Cai C."/>
            <person name="Xu Y."/>
            <person name="Wang K."/>
            <person name="Zhou Z."/>
            <person name="Wang C."/>
            <person name="Geng S."/>
            <person name="Li B."/>
            <person name="Dong Q."/>
            <person name="Hou Y."/>
            <person name="Wang H."/>
            <person name="Ai P."/>
            <person name="Liu Z."/>
            <person name="Yi F."/>
            <person name="Sun M."/>
            <person name="An G."/>
            <person name="Cheng J."/>
            <person name="Zhang Y."/>
            <person name="Shi Q."/>
            <person name="Xie Y."/>
            <person name="Shi X."/>
            <person name="Chang Y."/>
            <person name="Huang F."/>
            <person name="Chen Y."/>
            <person name="Hong S."/>
            <person name="Mi L."/>
            <person name="Sun Q."/>
            <person name="Zhang L."/>
            <person name="Zhou B."/>
            <person name="Peng R."/>
            <person name="Zhang X."/>
            <person name="Liu F."/>
        </authorList>
    </citation>
    <scope>NUCLEOTIDE SEQUENCE [LARGE SCALE GENOMIC DNA]</scope>
    <source>
        <strain evidence="2">cv. PA1801</strain>
    </source>
</reference>
<evidence type="ECO:0000313" key="1">
    <source>
        <dbReference type="EMBL" id="KAA3488806.1"/>
    </source>
</evidence>
<dbReference type="EMBL" id="SMMG02000001">
    <property type="protein sequence ID" value="KAA3488806.1"/>
    <property type="molecule type" value="Genomic_DNA"/>
</dbReference>
<proteinExistence type="predicted"/>
<sequence>MGLDLNFKKISEDEGLRLGQPFTMEEIKTMVWSCDDSKALGRDGFNMCFFKKSWQLIRGDLLAMICRPCGQAV</sequence>
<organism evidence="1 2">
    <name type="scientific">Gossypium australe</name>
    <dbReference type="NCBI Taxonomy" id="47621"/>
    <lineage>
        <taxon>Eukaryota</taxon>
        <taxon>Viridiplantae</taxon>
        <taxon>Streptophyta</taxon>
        <taxon>Embryophyta</taxon>
        <taxon>Tracheophyta</taxon>
        <taxon>Spermatophyta</taxon>
        <taxon>Magnoliopsida</taxon>
        <taxon>eudicotyledons</taxon>
        <taxon>Gunneridae</taxon>
        <taxon>Pentapetalae</taxon>
        <taxon>rosids</taxon>
        <taxon>malvids</taxon>
        <taxon>Malvales</taxon>
        <taxon>Malvaceae</taxon>
        <taxon>Malvoideae</taxon>
        <taxon>Gossypium</taxon>
    </lineage>
</organism>
<gene>
    <name evidence="1" type="ORF">EPI10_032513</name>
</gene>
<protein>
    <submittedName>
        <fullName evidence="1">Retrovirus-related Pol polyprotein LINE-1</fullName>
    </submittedName>
</protein>
<dbReference type="OrthoDB" id="1002389at2759"/>
<accession>A0A5B6X5B8</accession>
<dbReference type="AlphaFoldDB" id="A0A5B6X5B8"/>
<evidence type="ECO:0000313" key="2">
    <source>
        <dbReference type="Proteomes" id="UP000325315"/>
    </source>
</evidence>
<name>A0A5B6X5B8_9ROSI</name>